<dbReference type="Pfam" id="PF00155">
    <property type="entry name" value="Aminotran_1_2"/>
    <property type="match status" value="1"/>
</dbReference>
<dbReference type="InterPro" id="IPR050596">
    <property type="entry name" value="AspAT/PAT-like"/>
</dbReference>
<dbReference type="InterPro" id="IPR004839">
    <property type="entry name" value="Aminotransferase_I/II_large"/>
</dbReference>
<sequence length="478" mass="53454">MFSGRKFSINRHTGAPKPLLRRFSNVEPSMNEIQSKVHRQFRNAHEGHMPHAGLDASRSSTGVIWCTERASEYGFLDEPEAWANLGQGAPEVEDDIAGCFKRPETINLSVAAREYGPTAGIKPLREAVAKLYNEMHRQGKESKYTWENVAIVPGGRAGLIRIAAVLGSSYLSFFLPDYTAYNEMLSLFKNFAAIPVPLSEEDGYHIHPDKIAEEIARGTSVILTSNPRNPTGRVVANPELAEIQDLCRGRATFISDEFYSGYNYTSNCDGTTISAAENVEDVDEDDVLIIDGLTKRFRLPGWRIAWIIGPKDGATNRLFSIGSCGSYLDGGAVHALQEAAIPMLEPSVVQTEMIHLQRHFRDKRDYTVRRLREMGFSIKYVPDSTFYLWLNLEGLPDAISDGLNFFQACLEEKVIVVPGIFFDLNPSRRRDLFDSPCHHFVRLSYGPRMDVLKLGLDGIERVVNKYGLPQAFLSLSPS</sequence>
<dbReference type="EMBL" id="KZ680211">
    <property type="protein sequence ID" value="PTB67562.1"/>
    <property type="molecule type" value="Genomic_DNA"/>
</dbReference>
<dbReference type="GO" id="GO:0006520">
    <property type="term" value="P:amino acid metabolic process"/>
    <property type="evidence" value="ECO:0007669"/>
    <property type="project" value="InterPro"/>
</dbReference>
<evidence type="ECO:0000313" key="8">
    <source>
        <dbReference type="Proteomes" id="UP000241546"/>
    </source>
</evidence>
<evidence type="ECO:0000256" key="2">
    <source>
        <dbReference type="ARBA" id="ARBA00007441"/>
    </source>
</evidence>
<dbReference type="SUPFAM" id="SSF53383">
    <property type="entry name" value="PLP-dependent transferases"/>
    <property type="match status" value="1"/>
</dbReference>
<keyword evidence="3 7" id="KW-0032">Aminotransferase</keyword>
<dbReference type="AlphaFoldDB" id="A0A2T4BE04"/>
<reference evidence="8" key="1">
    <citation type="submission" date="2016-07" db="EMBL/GenBank/DDBJ databases">
        <title>Multiple horizontal gene transfer events from other fungi enriched the ability of initially mycotrophic Trichoderma (Ascomycota) to feed on dead plant biomass.</title>
        <authorList>
            <consortium name="DOE Joint Genome Institute"/>
            <person name="Atanasova L."/>
            <person name="Chenthamara K."/>
            <person name="Zhang J."/>
            <person name="Grujic M."/>
            <person name="Henrissat B."/>
            <person name="Kuo A."/>
            <person name="Aerts A."/>
            <person name="Salamov A."/>
            <person name="Lipzen A."/>
            <person name="Labutti K."/>
            <person name="Barry K."/>
            <person name="Miao Y."/>
            <person name="Rahimi M.J."/>
            <person name="Shen Q."/>
            <person name="Grigoriev I.V."/>
            <person name="Kubicek C.P."/>
            <person name="Druzhinina I.S."/>
        </authorList>
    </citation>
    <scope>NUCLEOTIDE SEQUENCE [LARGE SCALE GENOMIC DNA]</scope>
    <source>
        <strain evidence="8">TUCIM 6016</strain>
    </source>
</reference>
<dbReference type="InterPro" id="IPR015422">
    <property type="entry name" value="PyrdxlP-dep_Trfase_small"/>
</dbReference>
<protein>
    <submittedName>
        <fullName evidence="7">Aspartate/tyrosine/aromatic aminotransferase</fullName>
    </submittedName>
</protein>
<dbReference type="PANTHER" id="PTHR46383:SF1">
    <property type="entry name" value="ASPARTATE AMINOTRANSFERASE"/>
    <property type="match status" value="1"/>
</dbReference>
<dbReference type="Proteomes" id="UP000241546">
    <property type="component" value="Unassembled WGS sequence"/>
</dbReference>
<dbReference type="GO" id="GO:0008483">
    <property type="term" value="F:transaminase activity"/>
    <property type="evidence" value="ECO:0007669"/>
    <property type="project" value="UniProtKB-KW"/>
</dbReference>
<feature type="domain" description="Aminotransferase class I/classII large" evidence="6">
    <location>
        <begin position="84"/>
        <end position="428"/>
    </location>
</feature>
<name>A0A2T4BE04_9HYPO</name>
<evidence type="ECO:0000313" key="7">
    <source>
        <dbReference type="EMBL" id="PTB67562.1"/>
    </source>
</evidence>
<evidence type="ECO:0000256" key="4">
    <source>
        <dbReference type="ARBA" id="ARBA00022679"/>
    </source>
</evidence>
<dbReference type="InterPro" id="IPR015421">
    <property type="entry name" value="PyrdxlP-dep_Trfase_major"/>
</dbReference>
<evidence type="ECO:0000256" key="5">
    <source>
        <dbReference type="ARBA" id="ARBA00022898"/>
    </source>
</evidence>
<proteinExistence type="inferred from homology"/>
<comment type="cofactor">
    <cofactor evidence="1">
        <name>pyridoxal 5'-phosphate</name>
        <dbReference type="ChEBI" id="CHEBI:597326"/>
    </cofactor>
</comment>
<dbReference type="Gene3D" id="3.90.1150.10">
    <property type="entry name" value="Aspartate Aminotransferase, domain 1"/>
    <property type="match status" value="1"/>
</dbReference>
<dbReference type="GeneID" id="36605086"/>
<gene>
    <name evidence="7" type="ORF">BBK36DRAFT_1197091</name>
</gene>
<evidence type="ECO:0000259" key="6">
    <source>
        <dbReference type="Pfam" id="PF00155"/>
    </source>
</evidence>
<comment type="similarity">
    <text evidence="2">Belongs to the class-I pyridoxal-phosphate-dependent aminotransferase family.</text>
</comment>
<dbReference type="InterPro" id="IPR015424">
    <property type="entry name" value="PyrdxlP-dep_Trfase"/>
</dbReference>
<keyword evidence="4 7" id="KW-0808">Transferase</keyword>
<evidence type="ECO:0000256" key="3">
    <source>
        <dbReference type="ARBA" id="ARBA00022576"/>
    </source>
</evidence>
<dbReference type="PANTHER" id="PTHR46383">
    <property type="entry name" value="ASPARTATE AMINOTRANSFERASE"/>
    <property type="match status" value="1"/>
</dbReference>
<keyword evidence="5" id="KW-0663">Pyridoxal phosphate</keyword>
<accession>A0A2T4BE04</accession>
<dbReference type="GO" id="GO:0030170">
    <property type="term" value="F:pyridoxal phosphate binding"/>
    <property type="evidence" value="ECO:0007669"/>
    <property type="project" value="InterPro"/>
</dbReference>
<dbReference type="CDD" id="cd00609">
    <property type="entry name" value="AAT_like"/>
    <property type="match status" value="1"/>
</dbReference>
<evidence type="ECO:0000256" key="1">
    <source>
        <dbReference type="ARBA" id="ARBA00001933"/>
    </source>
</evidence>
<dbReference type="RefSeq" id="XP_024750882.1">
    <property type="nucleotide sequence ID" value="XM_024896968.1"/>
</dbReference>
<keyword evidence="8" id="KW-1185">Reference proteome</keyword>
<dbReference type="Gene3D" id="3.40.640.10">
    <property type="entry name" value="Type I PLP-dependent aspartate aminotransferase-like (Major domain)"/>
    <property type="match status" value="1"/>
</dbReference>
<dbReference type="OrthoDB" id="2108at2759"/>
<organism evidence="7 8">
    <name type="scientific">Trichoderma citrinoviride</name>
    <dbReference type="NCBI Taxonomy" id="58853"/>
    <lineage>
        <taxon>Eukaryota</taxon>
        <taxon>Fungi</taxon>
        <taxon>Dikarya</taxon>
        <taxon>Ascomycota</taxon>
        <taxon>Pezizomycotina</taxon>
        <taxon>Sordariomycetes</taxon>
        <taxon>Hypocreomycetidae</taxon>
        <taxon>Hypocreales</taxon>
        <taxon>Hypocreaceae</taxon>
        <taxon>Trichoderma</taxon>
    </lineage>
</organism>